<dbReference type="EMBL" id="JALJOS010000029">
    <property type="protein sequence ID" value="KAK9822908.1"/>
    <property type="molecule type" value="Genomic_DNA"/>
</dbReference>
<accession>A0AAW1QN87</accession>
<organism evidence="1 2">
    <name type="scientific">Apatococcus lobatus</name>
    <dbReference type="NCBI Taxonomy" id="904363"/>
    <lineage>
        <taxon>Eukaryota</taxon>
        <taxon>Viridiplantae</taxon>
        <taxon>Chlorophyta</taxon>
        <taxon>core chlorophytes</taxon>
        <taxon>Trebouxiophyceae</taxon>
        <taxon>Chlorellales</taxon>
        <taxon>Chlorellaceae</taxon>
        <taxon>Apatococcus</taxon>
    </lineage>
</organism>
<evidence type="ECO:0000313" key="2">
    <source>
        <dbReference type="Proteomes" id="UP001438707"/>
    </source>
</evidence>
<name>A0AAW1QN87_9CHLO</name>
<dbReference type="AlphaFoldDB" id="A0AAW1QN87"/>
<reference evidence="1 2" key="1">
    <citation type="journal article" date="2024" name="Nat. Commun.">
        <title>Phylogenomics reveals the evolutionary origins of lichenization in chlorophyte algae.</title>
        <authorList>
            <person name="Puginier C."/>
            <person name="Libourel C."/>
            <person name="Otte J."/>
            <person name="Skaloud P."/>
            <person name="Haon M."/>
            <person name="Grisel S."/>
            <person name="Petersen M."/>
            <person name="Berrin J.G."/>
            <person name="Delaux P.M."/>
            <person name="Dal Grande F."/>
            <person name="Keller J."/>
        </authorList>
    </citation>
    <scope>NUCLEOTIDE SEQUENCE [LARGE SCALE GENOMIC DNA]</scope>
    <source>
        <strain evidence="1 2">SAG 2145</strain>
    </source>
</reference>
<keyword evidence="2" id="KW-1185">Reference proteome</keyword>
<comment type="caution">
    <text evidence="1">The sequence shown here is derived from an EMBL/GenBank/DDBJ whole genome shotgun (WGS) entry which is preliminary data.</text>
</comment>
<proteinExistence type="predicted"/>
<evidence type="ECO:0000313" key="1">
    <source>
        <dbReference type="EMBL" id="KAK9822908.1"/>
    </source>
</evidence>
<dbReference type="Proteomes" id="UP001438707">
    <property type="component" value="Unassembled WGS sequence"/>
</dbReference>
<gene>
    <name evidence="1" type="ORF">WJX74_003596</name>
</gene>
<sequence>MARSLEPPSPWDSYECGQAILTDDAEMLAWLLEHGAPHPDLGQLEKVFMFNPNPDPALPLILKSHNVALPPEWAEKCQDSAQRSTRSWFTLLGLVQWAQRTQPLVHIPSGQSPVDSDALEPIRGLQTGLPLLMRLAELPDELVNHIGAAAGMRYMQGFQM</sequence>
<protein>
    <submittedName>
        <fullName evidence="1">Uncharacterized protein</fullName>
    </submittedName>
</protein>